<evidence type="ECO:0000313" key="1">
    <source>
        <dbReference type="EMBL" id="KAG5553417.1"/>
    </source>
</evidence>
<comment type="caution">
    <text evidence="1">The sequence shown here is derived from an EMBL/GenBank/DDBJ whole genome shotgun (WGS) entry which is preliminary data.</text>
</comment>
<keyword evidence="2" id="KW-1185">Reference proteome</keyword>
<name>A0AAV6KLH5_9ERIC</name>
<protein>
    <submittedName>
        <fullName evidence="1">Uncharacterized protein</fullName>
    </submittedName>
</protein>
<proteinExistence type="predicted"/>
<reference evidence="1" key="1">
    <citation type="submission" date="2020-08" db="EMBL/GenBank/DDBJ databases">
        <title>Plant Genome Project.</title>
        <authorList>
            <person name="Zhang R.-G."/>
        </authorList>
    </citation>
    <scope>NUCLEOTIDE SEQUENCE</scope>
    <source>
        <strain evidence="1">WSP0</strain>
        <tissue evidence="1">Leaf</tissue>
    </source>
</reference>
<gene>
    <name evidence="1" type="ORF">RHGRI_011334</name>
</gene>
<dbReference type="EMBL" id="JACTNZ010000004">
    <property type="protein sequence ID" value="KAG5553417.1"/>
    <property type="molecule type" value="Genomic_DNA"/>
</dbReference>
<evidence type="ECO:0000313" key="2">
    <source>
        <dbReference type="Proteomes" id="UP000823749"/>
    </source>
</evidence>
<accession>A0AAV6KLH5</accession>
<sequence>MYLRHYSAHLILSHFDPPNLYLFNNLITRDSIHLFSNWVSKSAFSFDDSTCVFVLGACAWSCTAVPALFEGKQVHARVIKHGFLSNVIVGTTAVHFYASNRDVGFVR</sequence>
<dbReference type="AlphaFoldDB" id="A0AAV6KLH5"/>
<dbReference type="Proteomes" id="UP000823749">
    <property type="component" value="Chromosome 4"/>
</dbReference>
<organism evidence="1 2">
    <name type="scientific">Rhododendron griersonianum</name>
    <dbReference type="NCBI Taxonomy" id="479676"/>
    <lineage>
        <taxon>Eukaryota</taxon>
        <taxon>Viridiplantae</taxon>
        <taxon>Streptophyta</taxon>
        <taxon>Embryophyta</taxon>
        <taxon>Tracheophyta</taxon>
        <taxon>Spermatophyta</taxon>
        <taxon>Magnoliopsida</taxon>
        <taxon>eudicotyledons</taxon>
        <taxon>Gunneridae</taxon>
        <taxon>Pentapetalae</taxon>
        <taxon>asterids</taxon>
        <taxon>Ericales</taxon>
        <taxon>Ericaceae</taxon>
        <taxon>Ericoideae</taxon>
        <taxon>Rhodoreae</taxon>
        <taxon>Rhododendron</taxon>
    </lineage>
</organism>